<feature type="chain" id="PRO_5035768381" evidence="5">
    <location>
        <begin position="21"/>
        <end position="230"/>
    </location>
</feature>
<dbReference type="EMBL" id="JAGDFL010000835">
    <property type="protein sequence ID" value="KAG7380886.1"/>
    <property type="molecule type" value="Genomic_DNA"/>
</dbReference>
<name>A0A8T1VIU0_9STRA</name>
<protein>
    <submittedName>
        <fullName evidence="6">Uncharacterized protein</fullName>
    </submittedName>
</protein>
<evidence type="ECO:0000256" key="1">
    <source>
        <dbReference type="ARBA" id="ARBA00004613"/>
    </source>
</evidence>
<feature type="signal peptide" evidence="5">
    <location>
        <begin position="1"/>
        <end position="20"/>
    </location>
</feature>
<reference evidence="6" key="1">
    <citation type="submission" date="2021-02" db="EMBL/GenBank/DDBJ databases">
        <authorList>
            <person name="Palmer J.M."/>
        </authorList>
    </citation>
    <scope>NUCLEOTIDE SEQUENCE</scope>
    <source>
        <strain evidence="6">SCRP23</strain>
    </source>
</reference>
<accession>A0A8T1VIU0</accession>
<dbReference type="PANTHER" id="PTHR33657">
    <property type="entry name" value="DOMAIN PROTEIN, PUTATIVE (AFU_ORTHOLOGUE AFUA_5G00600)-RELATED"/>
    <property type="match status" value="1"/>
</dbReference>
<evidence type="ECO:0000256" key="4">
    <source>
        <dbReference type="ARBA" id="ARBA00023026"/>
    </source>
</evidence>
<evidence type="ECO:0000313" key="7">
    <source>
        <dbReference type="Proteomes" id="UP000693981"/>
    </source>
</evidence>
<dbReference type="Pfam" id="PF05630">
    <property type="entry name" value="NPP1"/>
    <property type="match status" value="1"/>
</dbReference>
<organism evidence="6 7">
    <name type="scientific">Phytophthora boehmeriae</name>
    <dbReference type="NCBI Taxonomy" id="109152"/>
    <lineage>
        <taxon>Eukaryota</taxon>
        <taxon>Sar</taxon>
        <taxon>Stramenopiles</taxon>
        <taxon>Oomycota</taxon>
        <taxon>Peronosporomycetes</taxon>
        <taxon>Peronosporales</taxon>
        <taxon>Peronosporaceae</taxon>
        <taxon>Phytophthora</taxon>
    </lineage>
</organism>
<comment type="caution">
    <text evidence="6">The sequence shown here is derived from an EMBL/GenBank/DDBJ whole genome shotgun (WGS) entry which is preliminary data.</text>
</comment>
<dbReference type="GO" id="GO:0005576">
    <property type="term" value="C:extracellular region"/>
    <property type="evidence" value="ECO:0007669"/>
    <property type="project" value="UniProtKB-SubCell"/>
</dbReference>
<comment type="similarity">
    <text evidence="2">Belongs to the Necrosis inducing protein (NPP1) family.</text>
</comment>
<dbReference type="PIRSF" id="PIRSF029958">
    <property type="entry name" value="Necrosis-inducing_protein"/>
    <property type="match status" value="1"/>
</dbReference>
<dbReference type="InterPro" id="IPR008701">
    <property type="entry name" value="NPP1"/>
</dbReference>
<comment type="subcellular location">
    <subcellularLocation>
        <location evidence="1">Secreted</location>
    </subcellularLocation>
</comment>
<dbReference type="Proteomes" id="UP000693981">
    <property type="component" value="Unassembled WGS sequence"/>
</dbReference>
<evidence type="ECO:0000256" key="2">
    <source>
        <dbReference type="ARBA" id="ARBA00009520"/>
    </source>
</evidence>
<dbReference type="PANTHER" id="PTHR33657:SF8">
    <property type="entry name" value="DOMAIN PROTEIN, PUTATIVE (AFU_ORTHOLOGUE AFUA_5G00600)-RELATED"/>
    <property type="match status" value="1"/>
</dbReference>
<sequence>MSRFFQVAVAISFLLAVIQADTIDFDVVKPFPETKPTTTENEIGLQFKPQLYVNSGCHPYPAVDGDGNISGGSPIKFSSKLCKGSQYGSQVYGRSVMYKDVWAIMYAWYFPKDFLSRHSWVNVIVWLDSPSKNATISALSTSGSLGRYRKYSPPEPYMVDGTSVKILYKKQKFVTYKTATSGRGQFQDLVMWSDLTDQAREALETADFGSSEVPMIDDEFLDNLQKAYPF</sequence>
<keyword evidence="4" id="KW-0843">Virulence</keyword>
<evidence type="ECO:0000256" key="5">
    <source>
        <dbReference type="SAM" id="SignalP"/>
    </source>
</evidence>
<gene>
    <name evidence="6" type="ORF">PHYBOEH_011286</name>
</gene>
<dbReference type="OrthoDB" id="4846271at2759"/>
<proteinExistence type="inferred from homology"/>
<evidence type="ECO:0000313" key="6">
    <source>
        <dbReference type="EMBL" id="KAG7380886.1"/>
    </source>
</evidence>
<keyword evidence="3" id="KW-0964">Secreted</keyword>
<dbReference type="AlphaFoldDB" id="A0A8T1VIU0"/>
<keyword evidence="7" id="KW-1185">Reference proteome</keyword>
<keyword evidence="5" id="KW-0732">Signal</keyword>
<evidence type="ECO:0000256" key="3">
    <source>
        <dbReference type="ARBA" id="ARBA00022525"/>
    </source>
</evidence>